<sequence length="70" mass="7791">MKKSAICGSKRGTSSRNSKSSVNLPEQQDDVYPLVVTDQFYTSVQLSYQLLRRNVYSIGTIMGAKVGYPQ</sequence>
<evidence type="ECO:0000313" key="2">
    <source>
        <dbReference type="EMBL" id="OWZ22211.1"/>
    </source>
</evidence>
<feature type="compositionally biased region" description="Polar residues" evidence="1">
    <location>
        <begin position="11"/>
        <end position="25"/>
    </location>
</feature>
<protein>
    <recommendedName>
        <fullName evidence="4">PiggyBac transposable element-derived protein domain-containing protein</fullName>
    </recommendedName>
</protein>
<reference evidence="3" key="1">
    <citation type="submission" date="2017-03" db="EMBL/GenBank/DDBJ databases">
        <title>Phytopthora megakarya and P. palmivora, two closely related causual agents of cacao black pod achieved similar genome size and gene model numbers by different mechanisms.</title>
        <authorList>
            <person name="Ali S."/>
            <person name="Shao J."/>
            <person name="Larry D.J."/>
            <person name="Kronmiller B."/>
            <person name="Shen D."/>
            <person name="Strem M.D."/>
            <person name="Melnick R.L."/>
            <person name="Guiltinan M.J."/>
            <person name="Tyler B.M."/>
            <person name="Meinhardt L.W."/>
            <person name="Bailey B.A."/>
        </authorList>
    </citation>
    <scope>NUCLEOTIDE SEQUENCE [LARGE SCALE GENOMIC DNA]</scope>
    <source>
        <strain evidence="3">zdho120</strain>
    </source>
</reference>
<keyword evidence="3" id="KW-1185">Reference proteome</keyword>
<dbReference type="EMBL" id="NBNE01000154">
    <property type="protein sequence ID" value="OWZ22211.1"/>
    <property type="molecule type" value="Genomic_DNA"/>
</dbReference>
<evidence type="ECO:0000256" key="1">
    <source>
        <dbReference type="SAM" id="MobiDB-lite"/>
    </source>
</evidence>
<dbReference type="OrthoDB" id="120672at2759"/>
<feature type="region of interest" description="Disordered" evidence="1">
    <location>
        <begin position="1"/>
        <end position="25"/>
    </location>
</feature>
<gene>
    <name evidence="2" type="ORF">PHMEG_0003124</name>
</gene>
<dbReference type="Proteomes" id="UP000198211">
    <property type="component" value="Unassembled WGS sequence"/>
</dbReference>
<accession>A0A225WX26</accession>
<organism evidence="2 3">
    <name type="scientific">Phytophthora megakarya</name>
    <dbReference type="NCBI Taxonomy" id="4795"/>
    <lineage>
        <taxon>Eukaryota</taxon>
        <taxon>Sar</taxon>
        <taxon>Stramenopiles</taxon>
        <taxon>Oomycota</taxon>
        <taxon>Peronosporomycetes</taxon>
        <taxon>Peronosporales</taxon>
        <taxon>Peronosporaceae</taxon>
        <taxon>Phytophthora</taxon>
    </lineage>
</organism>
<evidence type="ECO:0000313" key="3">
    <source>
        <dbReference type="Proteomes" id="UP000198211"/>
    </source>
</evidence>
<name>A0A225WX26_9STRA</name>
<evidence type="ECO:0008006" key="4">
    <source>
        <dbReference type="Google" id="ProtNLM"/>
    </source>
</evidence>
<comment type="caution">
    <text evidence="2">The sequence shown here is derived from an EMBL/GenBank/DDBJ whole genome shotgun (WGS) entry which is preliminary data.</text>
</comment>
<proteinExistence type="predicted"/>
<dbReference type="AlphaFoldDB" id="A0A225WX26"/>